<sequence length="114" mass="13207">MAELAREEGDRKRNVDDRTMPDFRHKQVMLEAYDQQSDESAKIFAEYQRRLHQYVNQARDVRRLSTGSCDADVVDDLHILGEKEAVYSTVKGNKISDDIILIENLSERNICMGM</sequence>
<evidence type="ECO:0000313" key="2">
    <source>
        <dbReference type="Proteomes" id="UP000243459"/>
    </source>
</evidence>
<accession>A0A5P1EUJ8</accession>
<gene>
    <name evidence="1" type="ORF">A4U43_C05F3700</name>
</gene>
<dbReference type="PANTHER" id="PTHR34968:SF1">
    <property type="entry name" value="AUGMIN SUBUNIT 5"/>
    <property type="match status" value="1"/>
</dbReference>
<evidence type="ECO:0000313" key="1">
    <source>
        <dbReference type="EMBL" id="ONK67780.1"/>
    </source>
</evidence>
<dbReference type="AlphaFoldDB" id="A0A5P1EUJ8"/>
<reference evidence="2" key="1">
    <citation type="journal article" date="2017" name="Nat. Commun.">
        <title>The asparagus genome sheds light on the origin and evolution of a young Y chromosome.</title>
        <authorList>
            <person name="Harkess A."/>
            <person name="Zhou J."/>
            <person name="Xu C."/>
            <person name="Bowers J.E."/>
            <person name="Van der Hulst R."/>
            <person name="Ayyampalayam S."/>
            <person name="Mercati F."/>
            <person name="Riccardi P."/>
            <person name="McKain M.R."/>
            <person name="Kakrana A."/>
            <person name="Tang H."/>
            <person name="Ray J."/>
            <person name="Groenendijk J."/>
            <person name="Arikit S."/>
            <person name="Mathioni S.M."/>
            <person name="Nakano M."/>
            <person name="Shan H."/>
            <person name="Telgmann-Rauber A."/>
            <person name="Kanno A."/>
            <person name="Yue Z."/>
            <person name="Chen H."/>
            <person name="Li W."/>
            <person name="Chen Y."/>
            <person name="Xu X."/>
            <person name="Zhang Y."/>
            <person name="Luo S."/>
            <person name="Chen H."/>
            <person name="Gao J."/>
            <person name="Mao Z."/>
            <person name="Pires J.C."/>
            <person name="Luo M."/>
            <person name="Kudrna D."/>
            <person name="Wing R.A."/>
            <person name="Meyers B.C."/>
            <person name="Yi K."/>
            <person name="Kong H."/>
            <person name="Lavrijsen P."/>
            <person name="Sunseri F."/>
            <person name="Falavigna A."/>
            <person name="Ye Y."/>
            <person name="Leebens-Mack J.H."/>
            <person name="Chen G."/>
        </authorList>
    </citation>
    <scope>NUCLEOTIDE SEQUENCE [LARGE SCALE GENOMIC DNA]</scope>
    <source>
        <strain evidence="2">cv. DH0086</strain>
    </source>
</reference>
<organism evidence="1 2">
    <name type="scientific">Asparagus officinalis</name>
    <name type="common">Garden asparagus</name>
    <dbReference type="NCBI Taxonomy" id="4686"/>
    <lineage>
        <taxon>Eukaryota</taxon>
        <taxon>Viridiplantae</taxon>
        <taxon>Streptophyta</taxon>
        <taxon>Embryophyta</taxon>
        <taxon>Tracheophyta</taxon>
        <taxon>Spermatophyta</taxon>
        <taxon>Magnoliopsida</taxon>
        <taxon>Liliopsida</taxon>
        <taxon>Asparagales</taxon>
        <taxon>Asparagaceae</taxon>
        <taxon>Asparagoideae</taxon>
        <taxon>Asparagus</taxon>
    </lineage>
</organism>
<dbReference type="Pfam" id="PF14817">
    <property type="entry name" value="HAUS5"/>
    <property type="match status" value="1"/>
</dbReference>
<dbReference type="PANTHER" id="PTHR34968">
    <property type="entry name" value="AUGMIN SUBUNIT 5"/>
    <property type="match status" value="1"/>
</dbReference>
<proteinExistence type="predicted"/>
<dbReference type="GO" id="GO:0051225">
    <property type="term" value="P:spindle assembly"/>
    <property type="evidence" value="ECO:0007669"/>
    <property type="project" value="InterPro"/>
</dbReference>
<dbReference type="InterPro" id="IPR029131">
    <property type="entry name" value="HAUS5"/>
</dbReference>
<keyword evidence="2" id="KW-1185">Reference proteome</keyword>
<dbReference type="Gramene" id="ONK67780">
    <property type="protein sequence ID" value="ONK67780"/>
    <property type="gene ID" value="A4U43_C05F3700"/>
</dbReference>
<name>A0A5P1EUJ8_ASPOF</name>
<protein>
    <submittedName>
        <fullName evidence="1">Uncharacterized protein</fullName>
    </submittedName>
</protein>
<dbReference type="Proteomes" id="UP000243459">
    <property type="component" value="Chromosome 5"/>
</dbReference>
<dbReference type="InterPro" id="IPR044706">
    <property type="entry name" value="AUG5_plant"/>
</dbReference>
<dbReference type="GO" id="GO:0005876">
    <property type="term" value="C:spindle microtubule"/>
    <property type="evidence" value="ECO:0007669"/>
    <property type="project" value="InterPro"/>
</dbReference>
<dbReference type="GO" id="GO:0070652">
    <property type="term" value="C:HAUS complex"/>
    <property type="evidence" value="ECO:0007669"/>
    <property type="project" value="InterPro"/>
</dbReference>
<dbReference type="EMBL" id="CM007385">
    <property type="protein sequence ID" value="ONK67780.1"/>
    <property type="molecule type" value="Genomic_DNA"/>
</dbReference>